<gene>
    <name evidence="2" type="ORF">MKP09_00235</name>
</gene>
<accession>A0ABS9SDN2</accession>
<dbReference type="EMBL" id="JAKWBL010000001">
    <property type="protein sequence ID" value="MCH5596461.1"/>
    <property type="molecule type" value="Genomic_DNA"/>
</dbReference>
<evidence type="ECO:0000313" key="3">
    <source>
        <dbReference type="Proteomes" id="UP001202248"/>
    </source>
</evidence>
<keyword evidence="3" id="KW-1185">Reference proteome</keyword>
<dbReference type="Proteomes" id="UP001202248">
    <property type="component" value="Unassembled WGS sequence"/>
</dbReference>
<dbReference type="InterPro" id="IPR015943">
    <property type="entry name" value="WD40/YVTN_repeat-like_dom_sf"/>
</dbReference>
<dbReference type="Gene3D" id="2.130.10.10">
    <property type="entry name" value="YVTN repeat-like/Quinoprotein amine dehydrogenase"/>
    <property type="match status" value="1"/>
</dbReference>
<evidence type="ECO:0000313" key="2">
    <source>
        <dbReference type="EMBL" id="MCH5596461.1"/>
    </source>
</evidence>
<protein>
    <recommendedName>
        <fullName evidence="4">Hybrid sensor histidine kinase/response regulator</fullName>
    </recommendedName>
</protein>
<keyword evidence="1" id="KW-0597">Phosphoprotein</keyword>
<name>A0ABS9SDN2_9BACT</name>
<dbReference type="Pfam" id="PF07494">
    <property type="entry name" value="Reg_prop"/>
    <property type="match status" value="1"/>
</dbReference>
<evidence type="ECO:0000256" key="1">
    <source>
        <dbReference type="ARBA" id="ARBA00022553"/>
    </source>
</evidence>
<evidence type="ECO:0008006" key="4">
    <source>
        <dbReference type="Google" id="ProtNLM"/>
    </source>
</evidence>
<proteinExistence type="predicted"/>
<dbReference type="SUPFAM" id="SSF101898">
    <property type="entry name" value="NHL repeat"/>
    <property type="match status" value="1"/>
</dbReference>
<dbReference type="PANTHER" id="PTHR43547">
    <property type="entry name" value="TWO-COMPONENT HISTIDINE KINASE"/>
    <property type="match status" value="1"/>
</dbReference>
<comment type="caution">
    <text evidence="2">The sequence shown here is derived from an EMBL/GenBank/DDBJ whole genome shotgun (WGS) entry which is preliminary data.</text>
</comment>
<dbReference type="InterPro" id="IPR011110">
    <property type="entry name" value="Reg_prop"/>
</dbReference>
<sequence length="343" mass="39147">MRERFFTFIILLFCCIFNVSGQSYYFTHYQVEDGLSNNAVLCILQDKLGFMWFGTRDGLNRFDGLSYKIFRNNPTDSNSIGSNAIISLDEAADKKIWVGTEKGLYIFNELTEKFTQLKGAGNGAIQSVKILGNDVFYINMYVLYSYNTLTKKITQYNFPNEVTSFILQNDNSLWIATATGLVAKYNKVSKSFDKTYNVFTKSKSIVSKWIQSLCDAGDGKLLVGTSNEGLKLLDTKNADYENLITHNADKTDITVMDILKTANDEYWVASQTGIYIININSRQYSYIRKSMKIHIRFLTILYNHFSKIVRVEYGPALTLEVLTISHNSKWLLKNTSLKRVALP</sequence>
<dbReference type="PANTHER" id="PTHR43547:SF2">
    <property type="entry name" value="HYBRID SIGNAL TRANSDUCTION HISTIDINE KINASE C"/>
    <property type="match status" value="1"/>
</dbReference>
<organism evidence="2 3">
    <name type="scientific">Niabella ginsengisoli</name>
    <dbReference type="NCBI Taxonomy" id="522298"/>
    <lineage>
        <taxon>Bacteria</taxon>
        <taxon>Pseudomonadati</taxon>
        <taxon>Bacteroidota</taxon>
        <taxon>Chitinophagia</taxon>
        <taxon>Chitinophagales</taxon>
        <taxon>Chitinophagaceae</taxon>
        <taxon>Niabella</taxon>
    </lineage>
</organism>
<reference evidence="2 3" key="1">
    <citation type="submission" date="2022-02" db="EMBL/GenBank/DDBJ databases">
        <authorList>
            <person name="Min J."/>
        </authorList>
    </citation>
    <scope>NUCLEOTIDE SEQUENCE [LARGE SCALE GENOMIC DNA]</scope>
    <source>
        <strain evidence="2 3">GR10-1</strain>
    </source>
</reference>